<protein>
    <submittedName>
        <fullName evidence="1">14978_t:CDS:1</fullName>
    </submittedName>
</protein>
<dbReference type="EMBL" id="CAJVPZ010048536">
    <property type="protein sequence ID" value="CAG8774299.1"/>
    <property type="molecule type" value="Genomic_DNA"/>
</dbReference>
<dbReference type="AlphaFoldDB" id="A0A9N9JDP1"/>
<name>A0A9N9JDP1_9GLOM</name>
<proteinExistence type="predicted"/>
<organism evidence="1 2">
    <name type="scientific">Racocetra fulgida</name>
    <dbReference type="NCBI Taxonomy" id="60492"/>
    <lineage>
        <taxon>Eukaryota</taxon>
        <taxon>Fungi</taxon>
        <taxon>Fungi incertae sedis</taxon>
        <taxon>Mucoromycota</taxon>
        <taxon>Glomeromycotina</taxon>
        <taxon>Glomeromycetes</taxon>
        <taxon>Diversisporales</taxon>
        <taxon>Gigasporaceae</taxon>
        <taxon>Racocetra</taxon>
    </lineage>
</organism>
<dbReference type="Proteomes" id="UP000789396">
    <property type="component" value="Unassembled WGS sequence"/>
</dbReference>
<comment type="caution">
    <text evidence="1">The sequence shown here is derived from an EMBL/GenBank/DDBJ whole genome shotgun (WGS) entry which is preliminary data.</text>
</comment>
<feature type="non-terminal residue" evidence="1">
    <location>
        <position position="1"/>
    </location>
</feature>
<feature type="non-terminal residue" evidence="1">
    <location>
        <position position="62"/>
    </location>
</feature>
<keyword evidence="2" id="KW-1185">Reference proteome</keyword>
<evidence type="ECO:0000313" key="2">
    <source>
        <dbReference type="Proteomes" id="UP000789396"/>
    </source>
</evidence>
<reference evidence="1" key="1">
    <citation type="submission" date="2021-06" db="EMBL/GenBank/DDBJ databases">
        <authorList>
            <person name="Kallberg Y."/>
            <person name="Tangrot J."/>
            <person name="Rosling A."/>
        </authorList>
    </citation>
    <scope>NUCLEOTIDE SEQUENCE</scope>
    <source>
        <strain evidence="1">IN212</strain>
    </source>
</reference>
<sequence length="62" mass="7390">NWVEKNESEELESYNDDEEGINQVTAVCRFQIMDNEAQLFGRNKEKTEFRLKRDIPHDIETS</sequence>
<accession>A0A9N9JDP1</accession>
<evidence type="ECO:0000313" key="1">
    <source>
        <dbReference type="EMBL" id="CAG8774299.1"/>
    </source>
</evidence>
<gene>
    <name evidence="1" type="ORF">RFULGI_LOCUS15304</name>
</gene>